<evidence type="ECO:0000313" key="3">
    <source>
        <dbReference type="Proteomes" id="UP001634154"/>
    </source>
</evidence>
<dbReference type="Proteomes" id="UP001634154">
    <property type="component" value="Unassembled WGS sequence"/>
</dbReference>
<name>A0ABW9K7I3_9FLAO</name>
<dbReference type="EMBL" id="JBJXVJ010000004">
    <property type="protein sequence ID" value="MFN1219270.1"/>
    <property type="molecule type" value="Genomic_DNA"/>
</dbReference>
<keyword evidence="1" id="KW-1133">Transmembrane helix</keyword>
<dbReference type="RefSeq" id="WP_409358002.1">
    <property type="nucleotide sequence ID" value="NZ_JBJXVJ010000004.1"/>
</dbReference>
<proteinExistence type="predicted"/>
<gene>
    <name evidence="2" type="ORF">ACKW6Q_20080</name>
</gene>
<sequence>MTDHIKKLERKLVRLQIICTLMVFATGMVLLSGFVSQDKKRFDQIDVERINIIEKDGTLRMTISNKERSPEPLFKGKPFGLKGGNRTGLIFFNEEETEVGGLIFSGKTNANGKYSASGHLSFDQHNQNQTLYLSYGDQNGNRKTGLNIDDWQDSPAFSEWNQQYHQAAKITDEEERNKKIKQLMEPRPGEPAFAKRVFVGRDEQKKATVMLADRAGKPRLRLSVDAAGVAKIDFLDEKGNVTYSLPDYADQRIK</sequence>
<evidence type="ECO:0000313" key="2">
    <source>
        <dbReference type="EMBL" id="MFN1219270.1"/>
    </source>
</evidence>
<reference evidence="2 3" key="1">
    <citation type="submission" date="2024-12" db="EMBL/GenBank/DDBJ databases">
        <title>Draft genome sequence of Chryseobacterium kwangjuense AG447.</title>
        <authorList>
            <person name="Cheptsov V.S."/>
            <person name="Belov A."/>
            <person name="Zavarzina A.G."/>
        </authorList>
    </citation>
    <scope>NUCLEOTIDE SEQUENCE [LARGE SCALE GENOMIC DNA]</scope>
    <source>
        <strain evidence="2 3">AG447</strain>
    </source>
</reference>
<keyword evidence="1" id="KW-0472">Membrane</keyword>
<protein>
    <submittedName>
        <fullName evidence="2">Uncharacterized protein</fullName>
    </submittedName>
</protein>
<comment type="caution">
    <text evidence="2">The sequence shown here is derived from an EMBL/GenBank/DDBJ whole genome shotgun (WGS) entry which is preliminary data.</text>
</comment>
<evidence type="ECO:0000256" key="1">
    <source>
        <dbReference type="SAM" id="Phobius"/>
    </source>
</evidence>
<organism evidence="2 3">
    <name type="scientific">Chryseobacterium kwangjuense</name>
    <dbReference type="NCBI Taxonomy" id="267125"/>
    <lineage>
        <taxon>Bacteria</taxon>
        <taxon>Pseudomonadati</taxon>
        <taxon>Bacteroidota</taxon>
        <taxon>Flavobacteriia</taxon>
        <taxon>Flavobacteriales</taxon>
        <taxon>Weeksellaceae</taxon>
        <taxon>Chryseobacterium group</taxon>
        <taxon>Chryseobacterium</taxon>
    </lineage>
</organism>
<feature type="transmembrane region" description="Helical" evidence="1">
    <location>
        <begin position="12"/>
        <end position="35"/>
    </location>
</feature>
<keyword evidence="1" id="KW-0812">Transmembrane</keyword>
<accession>A0ABW9K7I3</accession>
<keyword evidence="3" id="KW-1185">Reference proteome</keyword>